<dbReference type="OMA" id="KTTKIWF"/>
<dbReference type="GO" id="GO:0005737">
    <property type="term" value="C:cytoplasm"/>
    <property type="evidence" value="ECO:0007669"/>
    <property type="project" value="TreeGrafter"/>
</dbReference>
<dbReference type="Gene3D" id="2.130.10.10">
    <property type="entry name" value="YVTN repeat-like/Quinoprotein amine dehydrogenase"/>
    <property type="match status" value="1"/>
</dbReference>
<dbReference type="GO" id="GO:0043161">
    <property type="term" value="P:proteasome-mediated ubiquitin-dependent protein catabolic process"/>
    <property type="evidence" value="ECO:0007669"/>
    <property type="project" value="TreeGrafter"/>
</dbReference>
<evidence type="ECO:0000256" key="1">
    <source>
        <dbReference type="ARBA" id="ARBA00022574"/>
    </source>
</evidence>
<name>G8C213_TETPH</name>
<dbReference type="SMART" id="SM00256">
    <property type="entry name" value="FBOX"/>
    <property type="match status" value="1"/>
</dbReference>
<feature type="repeat" description="WD" evidence="3">
    <location>
        <begin position="342"/>
        <end position="377"/>
    </location>
</feature>
<evidence type="ECO:0000256" key="4">
    <source>
        <dbReference type="SAM" id="MobiDB-lite"/>
    </source>
</evidence>
<feature type="domain" description="F-box" evidence="5">
    <location>
        <begin position="154"/>
        <end position="201"/>
    </location>
</feature>
<dbReference type="InterPro" id="IPR001810">
    <property type="entry name" value="F-box_dom"/>
</dbReference>
<dbReference type="Proteomes" id="UP000005666">
    <property type="component" value="Chromosome 16"/>
</dbReference>
<organism evidence="6 7">
    <name type="scientific">Tetrapisispora phaffii (strain ATCC 24235 / CBS 4417 / NBRC 1672 / NRRL Y-8282 / UCD 70-5)</name>
    <name type="common">Yeast</name>
    <name type="synonym">Fabospora phaffii</name>
    <dbReference type="NCBI Taxonomy" id="1071381"/>
    <lineage>
        <taxon>Eukaryota</taxon>
        <taxon>Fungi</taxon>
        <taxon>Dikarya</taxon>
        <taxon>Ascomycota</taxon>
        <taxon>Saccharomycotina</taxon>
        <taxon>Saccharomycetes</taxon>
        <taxon>Saccharomycetales</taxon>
        <taxon>Saccharomycetaceae</taxon>
        <taxon>Tetrapisispora</taxon>
    </lineage>
</organism>
<dbReference type="InterPro" id="IPR031740">
    <property type="entry name" value="Cdc4_D"/>
</dbReference>
<dbReference type="InterPro" id="IPR036322">
    <property type="entry name" value="WD40_repeat_dom_sf"/>
</dbReference>
<dbReference type="PANTHER" id="PTHR19849:SF1">
    <property type="entry name" value="F-BOX_WD REPEAT-CONTAINING PROTEIN 7"/>
    <property type="match status" value="1"/>
</dbReference>
<protein>
    <recommendedName>
        <fullName evidence="5">F-box domain-containing protein</fullName>
    </recommendedName>
</protein>
<sequence length="643" mass="71554">MTITAEFPLSGVPVPCRYRVSEITTVSDGGGASGATSSRALDEVVNAADSKQDDGNNDDTASESRCVKRARLGDDGEDLEDETLPPSPIASPGCDEKGAGSLRAKPFVASDLAAHLHTSIPGSCYKNMVFRALAKLNRRDLADFATLITDNLKRDFISSLPAEIAVKILLKLPYRDITSCLQVSRKWNEVATSSPALWKSLLISENFVSASCFDLYSSKLLKKYPGAMSEEDCYYSDFLKNRNYLNNWYNKHFTPRRYTLDGHATSVVTCLQFEDDYIISGADDKVIRVYSSKDKKLLKSLTGHEGGVWALKYVDDGIIVSGSTDRTVRIWDIELGCCTHVFKGHTSTVRCLEVVEYKGIKYIVTGSRDNTLHVWKLPKVDVHARIRKQENQGALDNEGDLPYLHSSPDENPYFVGVLRGHLASVRTLSGHGNIVISGSYDCSLMVWDIAQMKCLYVLAAHSDRVYSTIYDHKRNRCISASMDATIRVWDLKDIWKNGTCVRVMNAMTPCTNILGSMLILHGHTALVGLLKLSDRFLVSAAADGSLRGWNANSYGRKFIYSHANMSAITTFDLNDNLLVSGSESQFNIYNLRTGGIIHPNLLSDADQIWSVKIKENILVVAVERDNRSFIEIFDFNERYHTNI</sequence>
<dbReference type="SMART" id="SM00320">
    <property type="entry name" value="WD40"/>
    <property type="match status" value="7"/>
</dbReference>
<dbReference type="PROSITE" id="PS50082">
    <property type="entry name" value="WD_REPEATS_2"/>
    <property type="match status" value="5"/>
</dbReference>
<dbReference type="KEGG" id="tpf:TPHA_0P00330"/>
<feature type="repeat" description="WD" evidence="3">
    <location>
        <begin position="458"/>
        <end position="492"/>
    </location>
</feature>
<reference evidence="6 7" key="1">
    <citation type="journal article" date="2011" name="Proc. Natl. Acad. Sci. U.S.A.">
        <title>Evolutionary erosion of yeast sex chromosomes by mating-type switching accidents.</title>
        <authorList>
            <person name="Gordon J.L."/>
            <person name="Armisen D."/>
            <person name="Proux-Wera E."/>
            <person name="Oheigeartaigh S.S."/>
            <person name="Byrne K.P."/>
            <person name="Wolfe K.H."/>
        </authorList>
    </citation>
    <scope>NUCLEOTIDE SEQUENCE [LARGE SCALE GENOMIC DNA]</scope>
    <source>
        <strain evidence="7">ATCC 24235 / CBS 4417 / NBRC 1672 / NRRL Y-8282 / UCD 70-5</strain>
    </source>
</reference>
<feature type="repeat" description="WD" evidence="3">
    <location>
        <begin position="301"/>
        <end position="334"/>
    </location>
</feature>
<evidence type="ECO:0000259" key="5">
    <source>
        <dbReference type="PROSITE" id="PS50181"/>
    </source>
</evidence>
<dbReference type="AlphaFoldDB" id="G8C213"/>
<evidence type="ECO:0000313" key="6">
    <source>
        <dbReference type="EMBL" id="CCE66191.1"/>
    </source>
</evidence>
<dbReference type="EMBL" id="HE612871">
    <property type="protein sequence ID" value="CCE66191.1"/>
    <property type="molecule type" value="Genomic_DNA"/>
</dbReference>
<evidence type="ECO:0000256" key="2">
    <source>
        <dbReference type="ARBA" id="ARBA00022737"/>
    </source>
</evidence>
<keyword evidence="2" id="KW-0677">Repeat</keyword>
<gene>
    <name evidence="6" type="primary">TPHA0P00330</name>
    <name evidence="6" type="ordered locus">TPHA_0P00330</name>
</gene>
<dbReference type="GO" id="GO:0005634">
    <property type="term" value="C:nucleus"/>
    <property type="evidence" value="ECO:0007669"/>
    <property type="project" value="TreeGrafter"/>
</dbReference>
<dbReference type="PANTHER" id="PTHR19849">
    <property type="entry name" value="PHOSPHOLIPASE A-2-ACTIVATING PROTEIN"/>
    <property type="match status" value="1"/>
</dbReference>
<proteinExistence type="predicted"/>
<dbReference type="SUPFAM" id="SSF81383">
    <property type="entry name" value="F-box domain"/>
    <property type="match status" value="1"/>
</dbReference>
<dbReference type="PROSITE" id="PS50181">
    <property type="entry name" value="FBOX"/>
    <property type="match status" value="1"/>
</dbReference>
<dbReference type="OrthoDB" id="190105at2759"/>
<dbReference type="PRINTS" id="PR00320">
    <property type="entry name" value="GPROTEINBRPT"/>
</dbReference>
<dbReference type="GO" id="GO:0043130">
    <property type="term" value="F:ubiquitin binding"/>
    <property type="evidence" value="ECO:0007669"/>
    <property type="project" value="TreeGrafter"/>
</dbReference>
<feature type="repeat" description="WD" evidence="3">
    <location>
        <begin position="520"/>
        <end position="553"/>
    </location>
</feature>
<dbReference type="SUPFAM" id="SSF50978">
    <property type="entry name" value="WD40 repeat-like"/>
    <property type="match status" value="1"/>
</dbReference>
<dbReference type="STRING" id="1071381.G8C213"/>
<dbReference type="CDD" id="cd00200">
    <property type="entry name" value="WD40"/>
    <property type="match status" value="1"/>
</dbReference>
<dbReference type="eggNOG" id="KOG0274">
    <property type="taxonomic scope" value="Eukaryota"/>
</dbReference>
<keyword evidence="1 3" id="KW-0853">WD repeat</keyword>
<dbReference type="InterPro" id="IPR001680">
    <property type="entry name" value="WD40_rpt"/>
</dbReference>
<dbReference type="InterPro" id="IPR036047">
    <property type="entry name" value="F-box-like_dom_sf"/>
</dbReference>
<dbReference type="GO" id="GO:0010992">
    <property type="term" value="P:ubiquitin recycling"/>
    <property type="evidence" value="ECO:0007669"/>
    <property type="project" value="TreeGrafter"/>
</dbReference>
<dbReference type="RefSeq" id="XP_003688625.1">
    <property type="nucleotide sequence ID" value="XM_003688577.1"/>
</dbReference>
<dbReference type="HOGENOM" id="CLU_000288_103_3_1"/>
<evidence type="ECO:0000313" key="7">
    <source>
        <dbReference type="Proteomes" id="UP000005666"/>
    </source>
</evidence>
<evidence type="ECO:0000256" key="3">
    <source>
        <dbReference type="PROSITE-ProRule" id="PRU00221"/>
    </source>
</evidence>
<dbReference type="Pfam" id="PF16856">
    <property type="entry name" value="CDC4_D"/>
    <property type="match status" value="1"/>
</dbReference>
<dbReference type="Pfam" id="PF00400">
    <property type="entry name" value="WD40"/>
    <property type="match status" value="5"/>
</dbReference>
<keyword evidence="7" id="KW-1185">Reference proteome</keyword>
<dbReference type="InterPro" id="IPR020472">
    <property type="entry name" value="WD40_PAC1"/>
</dbReference>
<dbReference type="InterPro" id="IPR019775">
    <property type="entry name" value="WD40_repeat_CS"/>
</dbReference>
<feature type="repeat" description="WD" evidence="3">
    <location>
        <begin position="418"/>
        <end position="457"/>
    </location>
</feature>
<dbReference type="Pfam" id="PF12937">
    <property type="entry name" value="F-box-like"/>
    <property type="match status" value="1"/>
</dbReference>
<dbReference type="PROSITE" id="PS00678">
    <property type="entry name" value="WD_REPEATS_1"/>
    <property type="match status" value="4"/>
</dbReference>
<dbReference type="GeneID" id="11530816"/>
<dbReference type="PROSITE" id="PS50294">
    <property type="entry name" value="WD_REPEATS_REGION"/>
    <property type="match status" value="4"/>
</dbReference>
<dbReference type="InterPro" id="IPR015943">
    <property type="entry name" value="WD40/YVTN_repeat-like_dom_sf"/>
</dbReference>
<accession>G8C213</accession>
<feature type="region of interest" description="Disordered" evidence="4">
    <location>
        <begin position="46"/>
        <end position="98"/>
    </location>
</feature>
<dbReference type="Gene3D" id="1.20.1280.50">
    <property type="match status" value="1"/>
</dbReference>